<accession>A0A7J7H5T6</accession>
<feature type="compositionally biased region" description="Low complexity" evidence="2">
    <location>
        <begin position="117"/>
        <end position="127"/>
    </location>
</feature>
<dbReference type="Proteomes" id="UP000593564">
    <property type="component" value="Unassembled WGS sequence"/>
</dbReference>
<protein>
    <submittedName>
        <fullName evidence="3">Uncharacterized protein</fullName>
    </submittedName>
</protein>
<dbReference type="PANTHER" id="PTHR34452">
    <property type="entry name" value="MYOSIN HEAVY CHAIN-RELATED PROTEIN"/>
    <property type="match status" value="1"/>
</dbReference>
<dbReference type="AlphaFoldDB" id="A0A7J7H5T6"/>
<dbReference type="EMBL" id="JACBKZ010000007">
    <property type="protein sequence ID" value="KAF5947126.1"/>
    <property type="molecule type" value="Genomic_DNA"/>
</dbReference>
<comment type="caution">
    <text evidence="3">The sequence shown here is derived from an EMBL/GenBank/DDBJ whole genome shotgun (WGS) entry which is preliminary data.</text>
</comment>
<gene>
    <name evidence="3" type="ORF">HYC85_017354</name>
</gene>
<name>A0A7J7H5T6_CAMSI</name>
<feature type="coiled-coil region" evidence="1">
    <location>
        <begin position="146"/>
        <end position="180"/>
    </location>
</feature>
<evidence type="ECO:0000313" key="3">
    <source>
        <dbReference type="EMBL" id="KAF5947126.1"/>
    </source>
</evidence>
<reference evidence="4" key="1">
    <citation type="journal article" date="2020" name="Nat. Commun.">
        <title>Genome assembly of wild tea tree DASZ reveals pedigree and selection history of tea varieties.</title>
        <authorList>
            <person name="Zhang W."/>
            <person name="Zhang Y."/>
            <person name="Qiu H."/>
            <person name="Guo Y."/>
            <person name="Wan H."/>
            <person name="Zhang X."/>
            <person name="Scossa F."/>
            <person name="Alseekh S."/>
            <person name="Zhang Q."/>
            <person name="Wang P."/>
            <person name="Xu L."/>
            <person name="Schmidt M.H."/>
            <person name="Jia X."/>
            <person name="Li D."/>
            <person name="Zhu A."/>
            <person name="Guo F."/>
            <person name="Chen W."/>
            <person name="Ni D."/>
            <person name="Usadel B."/>
            <person name="Fernie A.R."/>
            <person name="Wen W."/>
        </authorList>
    </citation>
    <scope>NUCLEOTIDE SEQUENCE [LARGE SCALE GENOMIC DNA]</scope>
    <source>
        <strain evidence="4">cv. G240</strain>
    </source>
</reference>
<feature type="region of interest" description="Disordered" evidence="2">
    <location>
        <begin position="91"/>
        <end position="131"/>
    </location>
</feature>
<evidence type="ECO:0000313" key="4">
    <source>
        <dbReference type="Proteomes" id="UP000593564"/>
    </source>
</evidence>
<organism evidence="3 4">
    <name type="scientific">Camellia sinensis</name>
    <name type="common">Tea plant</name>
    <name type="synonym">Thea sinensis</name>
    <dbReference type="NCBI Taxonomy" id="4442"/>
    <lineage>
        <taxon>Eukaryota</taxon>
        <taxon>Viridiplantae</taxon>
        <taxon>Streptophyta</taxon>
        <taxon>Embryophyta</taxon>
        <taxon>Tracheophyta</taxon>
        <taxon>Spermatophyta</taxon>
        <taxon>Magnoliopsida</taxon>
        <taxon>eudicotyledons</taxon>
        <taxon>Gunneridae</taxon>
        <taxon>Pentapetalae</taxon>
        <taxon>asterids</taxon>
        <taxon>Ericales</taxon>
        <taxon>Theaceae</taxon>
        <taxon>Camellia</taxon>
    </lineage>
</organism>
<evidence type="ECO:0000256" key="2">
    <source>
        <dbReference type="SAM" id="MobiDB-lite"/>
    </source>
</evidence>
<feature type="coiled-coil region" evidence="1">
    <location>
        <begin position="209"/>
        <end position="257"/>
    </location>
</feature>
<reference evidence="3 4" key="2">
    <citation type="submission" date="2020-07" db="EMBL/GenBank/DDBJ databases">
        <title>Genome assembly of wild tea tree DASZ reveals pedigree and selection history of tea varieties.</title>
        <authorList>
            <person name="Zhang W."/>
        </authorList>
    </citation>
    <scope>NUCLEOTIDE SEQUENCE [LARGE SCALE GENOMIC DNA]</scope>
    <source>
        <strain evidence="4">cv. G240</strain>
        <tissue evidence="3">Leaf</tissue>
    </source>
</reference>
<dbReference type="PANTHER" id="PTHR34452:SF7">
    <property type="entry name" value="MYOSIN HEAVY CHAIN-RELATED PROTEIN"/>
    <property type="match status" value="1"/>
</dbReference>
<sequence length="334" mass="37826">MIANGIEDEEKWLTEGIAGIQHNAFYMHRALLDQSLKDLHKTILGSVSQQQQQLRCMEEHVSSFLASKYDATQILESRICEPEIAVSSVKSSGSVSPRLQQKKLELEKRSRLPTPPDSSKSRSQSPSMKAAKYSVSGIDYKFEGQNKTAREKEKDLQDKIEELERRLDELSQNSASFYEYQFQKVAEVSEDIPSNGCIHEEVKTKDDNLRRDQENLGELLSEMALLKERNKSMEGELKEVQERYSEISLKFAEVEGEGQQLVMTLSNILVLTLENRSPKLAARLNEDGVLPEFGLVAPEHRSPVSVLDDTMYRDDALSLVKQMPDVLKGSALLY</sequence>
<proteinExistence type="predicted"/>
<keyword evidence="1" id="KW-0175">Coiled coil</keyword>
<evidence type="ECO:0000256" key="1">
    <source>
        <dbReference type="SAM" id="Coils"/>
    </source>
</evidence>
<keyword evidence="4" id="KW-1185">Reference proteome</keyword>